<gene>
    <name evidence="1" type="ORF">CONCODRAFT_7990</name>
</gene>
<proteinExistence type="predicted"/>
<evidence type="ECO:0000313" key="2">
    <source>
        <dbReference type="Proteomes" id="UP000070444"/>
    </source>
</evidence>
<evidence type="ECO:0000313" key="1">
    <source>
        <dbReference type="EMBL" id="KXN69577.1"/>
    </source>
</evidence>
<accession>A0A137P3H4</accession>
<dbReference type="EMBL" id="KQ964530">
    <property type="protein sequence ID" value="KXN69577.1"/>
    <property type="molecule type" value="Genomic_DNA"/>
</dbReference>
<dbReference type="AlphaFoldDB" id="A0A137P3H4"/>
<keyword evidence="2" id="KW-1185">Reference proteome</keyword>
<sequence>MPSPMPSPISGLKSYFGSTINISGETTASALFSARSTVESCFLRLIDDALLALSRIHPRRLIAPSGSVVLQNIVPFTTLMTEERFDEFRTKCGGVYECTCAYVPVSKKGDKRFAIATMIPTFHCLDYNIFSIVHDTQGKSFEATTINDILDAKSLSIPEDPYFAGCTNLSTNRVYQLIQRC</sequence>
<name>A0A137P3H4_CONC2</name>
<organism evidence="1 2">
    <name type="scientific">Conidiobolus coronatus (strain ATCC 28846 / CBS 209.66 / NRRL 28638)</name>
    <name type="common">Delacroixia coronata</name>
    <dbReference type="NCBI Taxonomy" id="796925"/>
    <lineage>
        <taxon>Eukaryota</taxon>
        <taxon>Fungi</taxon>
        <taxon>Fungi incertae sedis</taxon>
        <taxon>Zoopagomycota</taxon>
        <taxon>Entomophthoromycotina</taxon>
        <taxon>Entomophthoromycetes</taxon>
        <taxon>Entomophthorales</taxon>
        <taxon>Ancylistaceae</taxon>
        <taxon>Conidiobolus</taxon>
    </lineage>
</organism>
<dbReference type="Proteomes" id="UP000070444">
    <property type="component" value="Unassembled WGS sequence"/>
</dbReference>
<protein>
    <submittedName>
        <fullName evidence="1">Uncharacterized protein</fullName>
    </submittedName>
</protein>
<reference evidence="1 2" key="1">
    <citation type="journal article" date="2015" name="Genome Biol. Evol.">
        <title>Phylogenomic analyses indicate that early fungi evolved digesting cell walls of algal ancestors of land plants.</title>
        <authorList>
            <person name="Chang Y."/>
            <person name="Wang S."/>
            <person name="Sekimoto S."/>
            <person name="Aerts A.L."/>
            <person name="Choi C."/>
            <person name="Clum A."/>
            <person name="LaButti K.M."/>
            <person name="Lindquist E.A."/>
            <person name="Yee Ngan C."/>
            <person name="Ohm R.A."/>
            <person name="Salamov A.A."/>
            <person name="Grigoriev I.V."/>
            <person name="Spatafora J.W."/>
            <person name="Berbee M.L."/>
        </authorList>
    </citation>
    <scope>NUCLEOTIDE SEQUENCE [LARGE SCALE GENOMIC DNA]</scope>
    <source>
        <strain evidence="1 2">NRRL 28638</strain>
    </source>
</reference>